<evidence type="ECO:0000256" key="1">
    <source>
        <dbReference type="SAM" id="MobiDB-lite"/>
    </source>
</evidence>
<protein>
    <submittedName>
        <fullName evidence="2">Uncharacterized protein</fullName>
    </submittedName>
</protein>
<evidence type="ECO:0000313" key="2">
    <source>
        <dbReference type="EMBL" id="WAQ85190.1"/>
    </source>
</evidence>
<feature type="compositionally biased region" description="Acidic residues" evidence="1">
    <location>
        <begin position="23"/>
        <end position="55"/>
    </location>
</feature>
<accession>A0ABY7CN18</accession>
<gene>
    <name evidence="2" type="ORF">PtA15_5A764</name>
</gene>
<name>A0ABY7CN18_9BASI</name>
<evidence type="ECO:0000313" key="3">
    <source>
        <dbReference type="Proteomes" id="UP001164743"/>
    </source>
</evidence>
<feature type="region of interest" description="Disordered" evidence="1">
    <location>
        <begin position="23"/>
        <end position="108"/>
    </location>
</feature>
<dbReference type="RefSeq" id="XP_053020745.1">
    <property type="nucleotide sequence ID" value="XM_053169560.1"/>
</dbReference>
<feature type="compositionally biased region" description="Low complexity" evidence="1">
    <location>
        <begin position="89"/>
        <end position="100"/>
    </location>
</feature>
<keyword evidence="3" id="KW-1185">Reference proteome</keyword>
<dbReference type="Proteomes" id="UP001164743">
    <property type="component" value="Chromosome 5A"/>
</dbReference>
<proteinExistence type="predicted"/>
<sequence length="149" mass="16980">MVRPERCNICLPILNTIVKVREEEEEEVLDKDVVDIDNNDVESDDEPVDPDDAEQEAPKPGWEWNEDDSNDVECHNSGIGFKLKKATQSDSNTPPNNSNTDGDKYNYYPVSRDTNEVNNEMEQYNNGEFPMARKGCALGWWKPQAVQNS</sequence>
<organism evidence="2 3">
    <name type="scientific">Puccinia triticina</name>
    <dbReference type="NCBI Taxonomy" id="208348"/>
    <lineage>
        <taxon>Eukaryota</taxon>
        <taxon>Fungi</taxon>
        <taxon>Dikarya</taxon>
        <taxon>Basidiomycota</taxon>
        <taxon>Pucciniomycotina</taxon>
        <taxon>Pucciniomycetes</taxon>
        <taxon>Pucciniales</taxon>
        <taxon>Pucciniaceae</taxon>
        <taxon>Puccinia</taxon>
    </lineage>
</organism>
<dbReference type="EMBL" id="CP110425">
    <property type="protein sequence ID" value="WAQ85190.1"/>
    <property type="molecule type" value="Genomic_DNA"/>
</dbReference>
<dbReference type="GeneID" id="77810455"/>
<reference evidence="2" key="1">
    <citation type="submission" date="2022-10" db="EMBL/GenBank/DDBJ databases">
        <title>Puccinia triticina Genome sequencing and assembly.</title>
        <authorList>
            <person name="Li C."/>
        </authorList>
    </citation>
    <scope>NUCLEOTIDE SEQUENCE</scope>
    <source>
        <strain evidence="2">Pt15</strain>
    </source>
</reference>